<feature type="non-terminal residue" evidence="1">
    <location>
        <position position="1"/>
    </location>
</feature>
<name>A0AAD6SRJ5_9AGAR</name>
<dbReference type="EMBL" id="JARJCM010000073">
    <property type="protein sequence ID" value="KAJ7032429.1"/>
    <property type="molecule type" value="Genomic_DNA"/>
</dbReference>
<gene>
    <name evidence="1" type="ORF">C8F04DRAFT_959015</name>
</gene>
<evidence type="ECO:0000313" key="1">
    <source>
        <dbReference type="EMBL" id="KAJ7032429.1"/>
    </source>
</evidence>
<organism evidence="1 2">
    <name type="scientific">Mycena alexandri</name>
    <dbReference type="NCBI Taxonomy" id="1745969"/>
    <lineage>
        <taxon>Eukaryota</taxon>
        <taxon>Fungi</taxon>
        <taxon>Dikarya</taxon>
        <taxon>Basidiomycota</taxon>
        <taxon>Agaricomycotina</taxon>
        <taxon>Agaricomycetes</taxon>
        <taxon>Agaricomycetidae</taxon>
        <taxon>Agaricales</taxon>
        <taxon>Marasmiineae</taxon>
        <taxon>Mycenaceae</taxon>
        <taxon>Mycena</taxon>
    </lineage>
</organism>
<protein>
    <submittedName>
        <fullName evidence="1">Uncharacterized protein</fullName>
    </submittedName>
</protein>
<evidence type="ECO:0000313" key="2">
    <source>
        <dbReference type="Proteomes" id="UP001218188"/>
    </source>
</evidence>
<sequence>QFQHTVGHPEILNNDMVELLTKRELTRGTGTLNLELLEEFDVVMIDLVGTQRDFKKVSVYNTMGGIAGRIANRVFVGKELCE</sequence>
<comment type="caution">
    <text evidence="1">The sequence shown here is derived from an EMBL/GenBank/DDBJ whole genome shotgun (WGS) entry which is preliminary data.</text>
</comment>
<keyword evidence="2" id="KW-1185">Reference proteome</keyword>
<reference evidence="1" key="1">
    <citation type="submission" date="2023-03" db="EMBL/GenBank/DDBJ databases">
        <title>Massive genome expansion in bonnet fungi (Mycena s.s.) driven by repeated elements and novel gene families across ecological guilds.</title>
        <authorList>
            <consortium name="Lawrence Berkeley National Laboratory"/>
            <person name="Harder C.B."/>
            <person name="Miyauchi S."/>
            <person name="Viragh M."/>
            <person name="Kuo A."/>
            <person name="Thoen E."/>
            <person name="Andreopoulos B."/>
            <person name="Lu D."/>
            <person name="Skrede I."/>
            <person name="Drula E."/>
            <person name="Henrissat B."/>
            <person name="Morin E."/>
            <person name="Kohler A."/>
            <person name="Barry K."/>
            <person name="LaButti K."/>
            <person name="Morin E."/>
            <person name="Salamov A."/>
            <person name="Lipzen A."/>
            <person name="Mereny Z."/>
            <person name="Hegedus B."/>
            <person name="Baldrian P."/>
            <person name="Stursova M."/>
            <person name="Weitz H."/>
            <person name="Taylor A."/>
            <person name="Grigoriev I.V."/>
            <person name="Nagy L.G."/>
            <person name="Martin F."/>
            <person name="Kauserud H."/>
        </authorList>
    </citation>
    <scope>NUCLEOTIDE SEQUENCE</scope>
    <source>
        <strain evidence="1">CBHHK200</strain>
    </source>
</reference>
<dbReference type="AlphaFoldDB" id="A0AAD6SRJ5"/>
<proteinExistence type="predicted"/>
<accession>A0AAD6SRJ5</accession>
<dbReference type="Proteomes" id="UP001218188">
    <property type="component" value="Unassembled WGS sequence"/>
</dbReference>